<dbReference type="InParanoid" id="A0A6P8SSK8"/>
<dbReference type="Pfam" id="PF01352">
    <property type="entry name" value="KRAB"/>
    <property type="match status" value="1"/>
</dbReference>
<name>A0A6P8SSK8_GEOSA</name>
<evidence type="ECO:0000259" key="12">
    <source>
        <dbReference type="PROSITE" id="PS50805"/>
    </source>
</evidence>
<protein>
    <submittedName>
        <fullName evidence="14">Zinc finger protein 479-like isoform X1</fullName>
    </submittedName>
</protein>
<evidence type="ECO:0000256" key="9">
    <source>
        <dbReference type="PROSITE-ProRule" id="PRU00042"/>
    </source>
</evidence>
<dbReference type="InterPro" id="IPR036236">
    <property type="entry name" value="Znf_C2H2_sf"/>
</dbReference>
<evidence type="ECO:0000256" key="1">
    <source>
        <dbReference type="ARBA" id="ARBA00004123"/>
    </source>
</evidence>
<dbReference type="InterPro" id="IPR001909">
    <property type="entry name" value="KRAB"/>
</dbReference>
<dbReference type="SUPFAM" id="SSF109640">
    <property type="entry name" value="KRAB domain (Kruppel-associated box)"/>
    <property type="match status" value="1"/>
</dbReference>
<dbReference type="PANTHER" id="PTHR24381:SF390">
    <property type="entry name" value="ZINC FINGER PROTEIN 37 HOMOLOG"/>
    <property type="match status" value="1"/>
</dbReference>
<dbReference type="KEGG" id="gsh:117368321"/>
<evidence type="ECO:0000256" key="7">
    <source>
        <dbReference type="ARBA" id="ARBA00023125"/>
    </source>
</evidence>
<dbReference type="GO" id="GO:0005634">
    <property type="term" value="C:nucleus"/>
    <property type="evidence" value="ECO:0007669"/>
    <property type="project" value="UniProtKB-SubCell"/>
</dbReference>
<keyword evidence="3" id="KW-0479">Metal-binding</keyword>
<feature type="region of interest" description="Disordered" evidence="10">
    <location>
        <begin position="144"/>
        <end position="169"/>
    </location>
</feature>
<feature type="domain" description="KRAB" evidence="12">
    <location>
        <begin position="48"/>
        <end position="119"/>
    </location>
</feature>
<keyword evidence="4" id="KW-0677">Repeat</keyword>
<dbReference type="PROSITE" id="PS50805">
    <property type="entry name" value="KRAB"/>
    <property type="match status" value="1"/>
</dbReference>
<dbReference type="Pfam" id="PF00096">
    <property type="entry name" value="zf-C2H2"/>
    <property type="match status" value="4"/>
</dbReference>
<comment type="subcellular location">
    <subcellularLocation>
        <location evidence="1">Nucleus</location>
    </subcellularLocation>
</comment>
<comment type="similarity">
    <text evidence="2">Belongs to the krueppel C2H2-type zinc-finger protein family.</text>
</comment>
<proteinExistence type="inferred from homology"/>
<feature type="domain" description="C2H2-type" evidence="11">
    <location>
        <begin position="497"/>
        <end position="524"/>
    </location>
</feature>
<dbReference type="AlphaFoldDB" id="A0A6P8SSK8"/>
<organism evidence="13 14">
    <name type="scientific">Geotrypetes seraphini</name>
    <name type="common">Gaboon caecilian</name>
    <name type="synonym">Caecilia seraphini</name>
    <dbReference type="NCBI Taxonomy" id="260995"/>
    <lineage>
        <taxon>Eukaryota</taxon>
        <taxon>Metazoa</taxon>
        <taxon>Chordata</taxon>
        <taxon>Craniata</taxon>
        <taxon>Vertebrata</taxon>
        <taxon>Euteleostomi</taxon>
        <taxon>Amphibia</taxon>
        <taxon>Gymnophiona</taxon>
        <taxon>Geotrypetes</taxon>
    </lineage>
</organism>
<evidence type="ECO:0000256" key="10">
    <source>
        <dbReference type="SAM" id="MobiDB-lite"/>
    </source>
</evidence>
<evidence type="ECO:0000256" key="6">
    <source>
        <dbReference type="ARBA" id="ARBA00022833"/>
    </source>
</evidence>
<evidence type="ECO:0000256" key="2">
    <source>
        <dbReference type="ARBA" id="ARBA00006991"/>
    </source>
</evidence>
<dbReference type="PROSITE" id="PS50157">
    <property type="entry name" value="ZINC_FINGER_C2H2_2"/>
    <property type="match status" value="4"/>
</dbReference>
<dbReference type="GeneID" id="117368321"/>
<dbReference type="SMART" id="SM00355">
    <property type="entry name" value="ZnF_C2H2"/>
    <property type="match status" value="4"/>
</dbReference>
<evidence type="ECO:0000256" key="5">
    <source>
        <dbReference type="ARBA" id="ARBA00022771"/>
    </source>
</evidence>
<dbReference type="SMART" id="SM00349">
    <property type="entry name" value="KRAB"/>
    <property type="match status" value="1"/>
</dbReference>
<dbReference type="RefSeq" id="XP_033817756.1">
    <property type="nucleotide sequence ID" value="XM_033961865.1"/>
</dbReference>
<accession>A0A6P8SSK8</accession>
<dbReference type="GO" id="GO:0000981">
    <property type="term" value="F:DNA-binding transcription factor activity, RNA polymerase II-specific"/>
    <property type="evidence" value="ECO:0007669"/>
    <property type="project" value="TreeGrafter"/>
</dbReference>
<keyword evidence="13" id="KW-1185">Reference proteome</keyword>
<dbReference type="InterPro" id="IPR013087">
    <property type="entry name" value="Znf_C2H2_type"/>
</dbReference>
<feature type="domain" description="C2H2-type" evidence="11">
    <location>
        <begin position="469"/>
        <end position="496"/>
    </location>
</feature>
<feature type="domain" description="C2H2-type" evidence="11">
    <location>
        <begin position="525"/>
        <end position="547"/>
    </location>
</feature>
<dbReference type="Gene3D" id="6.10.140.140">
    <property type="match status" value="1"/>
</dbReference>
<dbReference type="GO" id="GO:0000977">
    <property type="term" value="F:RNA polymerase II transcription regulatory region sequence-specific DNA binding"/>
    <property type="evidence" value="ECO:0007669"/>
    <property type="project" value="TreeGrafter"/>
</dbReference>
<dbReference type="FunFam" id="3.30.160.60:FF:000045">
    <property type="entry name" value="ZFP69 zinc finger protein B"/>
    <property type="match status" value="1"/>
</dbReference>
<evidence type="ECO:0000313" key="13">
    <source>
        <dbReference type="Proteomes" id="UP000515159"/>
    </source>
</evidence>
<dbReference type="CDD" id="cd07765">
    <property type="entry name" value="KRAB_A-box"/>
    <property type="match status" value="1"/>
</dbReference>
<evidence type="ECO:0000259" key="11">
    <source>
        <dbReference type="PROSITE" id="PS50157"/>
    </source>
</evidence>
<dbReference type="InterPro" id="IPR036051">
    <property type="entry name" value="KRAB_dom_sf"/>
</dbReference>
<dbReference type="OrthoDB" id="8423854at2759"/>
<feature type="domain" description="C2H2-type" evidence="11">
    <location>
        <begin position="441"/>
        <end position="468"/>
    </location>
</feature>
<dbReference type="PANTHER" id="PTHR24381">
    <property type="entry name" value="ZINC FINGER PROTEIN"/>
    <property type="match status" value="1"/>
</dbReference>
<evidence type="ECO:0000256" key="3">
    <source>
        <dbReference type="ARBA" id="ARBA00022723"/>
    </source>
</evidence>
<evidence type="ECO:0000256" key="4">
    <source>
        <dbReference type="ARBA" id="ARBA00022737"/>
    </source>
</evidence>
<gene>
    <name evidence="14" type="primary">LOC117368321</name>
</gene>
<dbReference type="FunFam" id="3.30.160.60:FF:000135">
    <property type="entry name" value="Zinc finger protein 358"/>
    <property type="match status" value="1"/>
</dbReference>
<dbReference type="FunFam" id="3.30.160.60:FF:001270">
    <property type="entry name" value="zinc finger protein 583 isoform X1"/>
    <property type="match status" value="1"/>
</dbReference>
<sequence>MLVILVGEKEAWPRHSLSHGDDVTRRLRDVLSPSRWRSGLEAVFMTSVTFKDVAAFFSEEEWAALEEWQKELYRSVMKEIHTALLSLGYRIVNPDTVFWVKNELVSTAKWNQNLGEIESINVSYSNLATPCPDILVRIKTDVESPLSDPGDPAEEEGAEENPSASLPAADPAISVRIKEEEGWCAQSPPYSSGIDCAYSPSKGLPVISSFCSLNLKEELHSKNTERADVACDLPAITGGSILQPNQILKSKREEEEYGGADPGALENGSACCPVTEDEHTEGRSNWRNIEDCRRKLKAVFRKKAKSDIRDAFSTECSMERSQRDFPGKRWTQSQRHEISNLAVAILPQGVYTGERLCTNTEQEKKLAENLTLLTHRRIHPRRKEELVTEYEEDSLKQENYRNDMALFPKMPLLNTNLSGKYFPRAYNMKVHWTFHSRGVPHQCSACEKCFSRKSNLLMHLRTHTGEKPYQCAQCGKYFSQKSGLNRHRRIHTGERPYSCTDCTRSFHQNTDLQSHRRTHTGERPYTCAECEKRFPRKDSLVRHWRIHNIHWFGTCGKRCT</sequence>
<dbReference type="Proteomes" id="UP000515159">
    <property type="component" value="Chromosome 10"/>
</dbReference>
<keyword evidence="5 9" id="KW-0863">Zinc-finger</keyword>
<evidence type="ECO:0000313" key="14">
    <source>
        <dbReference type="RefSeq" id="XP_033817756.1"/>
    </source>
</evidence>
<dbReference type="Gene3D" id="3.30.160.60">
    <property type="entry name" value="Classic Zinc Finger"/>
    <property type="match status" value="4"/>
</dbReference>
<evidence type="ECO:0000256" key="8">
    <source>
        <dbReference type="ARBA" id="ARBA00023242"/>
    </source>
</evidence>
<dbReference type="SUPFAM" id="SSF57667">
    <property type="entry name" value="beta-beta-alpha zinc fingers"/>
    <property type="match status" value="3"/>
</dbReference>
<keyword evidence="6" id="KW-0862">Zinc</keyword>
<dbReference type="PROSITE" id="PS00028">
    <property type="entry name" value="ZINC_FINGER_C2H2_1"/>
    <property type="match status" value="4"/>
</dbReference>
<reference evidence="14" key="1">
    <citation type="submission" date="2025-08" db="UniProtKB">
        <authorList>
            <consortium name="RefSeq"/>
        </authorList>
    </citation>
    <scope>IDENTIFICATION</scope>
</reference>
<dbReference type="GO" id="GO:0008270">
    <property type="term" value="F:zinc ion binding"/>
    <property type="evidence" value="ECO:0007669"/>
    <property type="project" value="UniProtKB-KW"/>
</dbReference>
<keyword evidence="7" id="KW-0238">DNA-binding</keyword>
<dbReference type="FunFam" id="3.30.160.60:FF:000557">
    <property type="entry name" value="zinc finger and SCAN domain-containing protein 29"/>
    <property type="match status" value="1"/>
</dbReference>
<keyword evidence="8" id="KW-0539">Nucleus</keyword>